<dbReference type="Proteomes" id="UP000748308">
    <property type="component" value="Unassembled WGS sequence"/>
</dbReference>
<gene>
    <name evidence="1" type="ORF">FJY75_13405</name>
</gene>
<reference evidence="1" key="1">
    <citation type="submission" date="2019-03" db="EMBL/GenBank/DDBJ databases">
        <title>Lake Tanganyika Metagenome-Assembled Genomes (MAGs).</title>
        <authorList>
            <person name="Tran P."/>
        </authorList>
    </citation>
    <scope>NUCLEOTIDE SEQUENCE</scope>
    <source>
        <strain evidence="1">M_DeepCast_400m_m2_100</strain>
    </source>
</reference>
<feature type="non-terminal residue" evidence="1">
    <location>
        <position position="1"/>
    </location>
</feature>
<protein>
    <submittedName>
        <fullName evidence="1">Uncharacterized protein</fullName>
    </submittedName>
</protein>
<organism evidence="1 2">
    <name type="scientific">Eiseniibacteriota bacterium</name>
    <dbReference type="NCBI Taxonomy" id="2212470"/>
    <lineage>
        <taxon>Bacteria</taxon>
        <taxon>Candidatus Eiseniibacteriota</taxon>
    </lineage>
</organism>
<comment type="caution">
    <text evidence="1">The sequence shown here is derived from an EMBL/GenBank/DDBJ whole genome shotgun (WGS) entry which is preliminary data.</text>
</comment>
<proteinExistence type="predicted"/>
<sequence length="185" mass="19654">DSLTAEQVSLLGRLDARAAPLGRRYPGAPSPESLREIRAAYRELGLDGELMAAVARLAEAADRGVRCAALRALALYGQAGRMERLREECGAAGHLLHLAVAGDTSAVRVAAERYREARAAGRDAGEERTLGLRDKALLLDVAYYLGTPAGEDLILEVAAGDPDSLARARAEWMIAHPLPGEGETD</sequence>
<name>A0A938BNC1_UNCEI</name>
<evidence type="ECO:0000313" key="2">
    <source>
        <dbReference type="Proteomes" id="UP000748308"/>
    </source>
</evidence>
<evidence type="ECO:0000313" key="1">
    <source>
        <dbReference type="EMBL" id="MBM3318839.1"/>
    </source>
</evidence>
<dbReference type="EMBL" id="VGIY01000507">
    <property type="protein sequence ID" value="MBM3318839.1"/>
    <property type="molecule type" value="Genomic_DNA"/>
</dbReference>
<accession>A0A938BNC1</accession>
<dbReference type="AlphaFoldDB" id="A0A938BNC1"/>